<evidence type="ECO:0000256" key="3">
    <source>
        <dbReference type="SAM" id="Phobius"/>
    </source>
</evidence>
<feature type="compositionally biased region" description="Polar residues" evidence="2">
    <location>
        <begin position="140"/>
        <end position="149"/>
    </location>
</feature>
<feature type="compositionally biased region" description="Basic and acidic residues" evidence="2">
    <location>
        <begin position="1"/>
        <end position="10"/>
    </location>
</feature>
<comment type="subcellular location">
    <subcellularLocation>
        <location evidence="1">Endosome membrane</location>
        <topology evidence="1">Peripheral membrane protein</topology>
    </subcellularLocation>
</comment>
<dbReference type="SUPFAM" id="SSF52540">
    <property type="entry name" value="P-loop containing nucleoside triphosphate hydrolases"/>
    <property type="match status" value="1"/>
</dbReference>
<feature type="compositionally biased region" description="Low complexity" evidence="2">
    <location>
        <begin position="12"/>
        <end position="30"/>
    </location>
</feature>
<accession>A0A7S4SGH8</accession>
<feature type="compositionally biased region" description="Acidic residues" evidence="2">
    <location>
        <begin position="124"/>
        <end position="136"/>
    </location>
</feature>
<reference evidence="5" key="1">
    <citation type="submission" date="2021-01" db="EMBL/GenBank/DDBJ databases">
        <authorList>
            <person name="Corre E."/>
            <person name="Pelletier E."/>
            <person name="Niang G."/>
            <person name="Scheremetjew M."/>
            <person name="Finn R."/>
            <person name="Kale V."/>
            <person name="Holt S."/>
            <person name="Cochrane G."/>
            <person name="Meng A."/>
            <person name="Brown T."/>
            <person name="Cohen L."/>
        </authorList>
    </citation>
    <scope>NUCLEOTIDE SEQUENCE</scope>
    <source>
        <strain evidence="5">GSO104</strain>
    </source>
</reference>
<dbReference type="GO" id="GO:0005886">
    <property type="term" value="C:plasma membrane"/>
    <property type="evidence" value="ECO:0007669"/>
    <property type="project" value="TreeGrafter"/>
</dbReference>
<dbReference type="InterPro" id="IPR040990">
    <property type="entry name" value="DUF5600"/>
</dbReference>
<dbReference type="Pfam" id="PF18150">
    <property type="entry name" value="DUF5600"/>
    <property type="match status" value="1"/>
</dbReference>
<protein>
    <recommendedName>
        <fullName evidence="4">Dynamin-type G domain-containing protein</fullName>
    </recommendedName>
</protein>
<dbReference type="Gene3D" id="1.10.268.20">
    <property type="match status" value="1"/>
</dbReference>
<dbReference type="InterPro" id="IPR027417">
    <property type="entry name" value="P-loop_NTPase"/>
</dbReference>
<keyword evidence="3" id="KW-0812">Transmembrane</keyword>
<dbReference type="GO" id="GO:0016197">
    <property type="term" value="P:endosomal transport"/>
    <property type="evidence" value="ECO:0007669"/>
    <property type="project" value="TreeGrafter"/>
</dbReference>
<dbReference type="InterPro" id="IPR045063">
    <property type="entry name" value="Dynamin_N"/>
</dbReference>
<name>A0A7S4SGH8_9STRA</name>
<evidence type="ECO:0000259" key="4">
    <source>
        <dbReference type="PROSITE" id="PS51718"/>
    </source>
</evidence>
<dbReference type="GO" id="GO:0010008">
    <property type="term" value="C:endosome membrane"/>
    <property type="evidence" value="ECO:0007669"/>
    <property type="project" value="UniProtKB-SubCell"/>
</dbReference>
<dbReference type="AlphaFoldDB" id="A0A7S4SGH8"/>
<organism evidence="5">
    <name type="scientific">Ditylum brightwellii</name>
    <dbReference type="NCBI Taxonomy" id="49249"/>
    <lineage>
        <taxon>Eukaryota</taxon>
        <taxon>Sar</taxon>
        <taxon>Stramenopiles</taxon>
        <taxon>Ochrophyta</taxon>
        <taxon>Bacillariophyta</taxon>
        <taxon>Mediophyceae</taxon>
        <taxon>Lithodesmiophycidae</taxon>
        <taxon>Lithodesmiales</taxon>
        <taxon>Lithodesmiaceae</taxon>
        <taxon>Ditylum</taxon>
    </lineage>
</organism>
<evidence type="ECO:0000256" key="2">
    <source>
        <dbReference type="SAM" id="MobiDB-lite"/>
    </source>
</evidence>
<dbReference type="PANTHER" id="PTHR11216">
    <property type="entry name" value="EH DOMAIN"/>
    <property type="match status" value="1"/>
</dbReference>
<dbReference type="Gene3D" id="3.40.50.300">
    <property type="entry name" value="P-loop containing nucleotide triphosphate hydrolases"/>
    <property type="match status" value="1"/>
</dbReference>
<feature type="domain" description="Dynamin-type G" evidence="4">
    <location>
        <begin position="73"/>
        <end position="337"/>
    </location>
</feature>
<feature type="region of interest" description="Disordered" evidence="2">
    <location>
        <begin position="123"/>
        <end position="149"/>
    </location>
</feature>
<dbReference type="Pfam" id="PF00350">
    <property type="entry name" value="Dynamin_N"/>
    <property type="match status" value="1"/>
</dbReference>
<sequence>MKKDEQETSKHNIIQQILSSPSQQQPQSNRQSKKITQGLKTLYKAKLKSIESKYELYNIGLLPTNGEILDAEFDAKPMVLLLGQYSTGKTTFLRHLVGGDFPGMHIGPEPTTDRFVALVHGKDDDDEYNDQNDDNDDKAQQGNHGKTIKGNSLTVIPELPFASLSQFGSSFLNHFEGSINSTSALLQHVTFIDTPGVLSGETTQRLSRDYDFASTAKWFADRSDLILLLFDAHKVDVSDEMKRVIECIRPHNDDKIRCILNKADGVSPEELVRVYGSLMWSMGRTFGTPEVIRVYTGSYWDKPYQNVDLEEMFTKDESKLAQELISLPKSSAERKVNRMVKRIRLVKAQICLLGHIQQKMSSFWWFWFLWNKIPFVNQEQQQKERYEKILLDMDTIIEDVCNKYHLSKGDLPNSKDISLRLFASSSLFSQGFLPAPSRKVLKILDDLVVKDIPELMKGAIDTGGGFTGGADSNDDDEFFQKRSVNGKLNTFSKTNENQDRALSLVDNSKGNSKDVSLSVYAILCVCVCMCVCLLYHRLYKYHLASFIA</sequence>
<dbReference type="PROSITE" id="PS51718">
    <property type="entry name" value="G_DYNAMIN_2"/>
    <property type="match status" value="1"/>
</dbReference>
<feature type="region of interest" description="Disordered" evidence="2">
    <location>
        <begin position="1"/>
        <end position="35"/>
    </location>
</feature>
<dbReference type="GO" id="GO:0005525">
    <property type="term" value="F:GTP binding"/>
    <property type="evidence" value="ECO:0007669"/>
    <property type="project" value="InterPro"/>
</dbReference>
<dbReference type="PANTHER" id="PTHR11216:SF31">
    <property type="entry name" value="AT21416P"/>
    <property type="match status" value="1"/>
</dbReference>
<dbReference type="EMBL" id="HBNS01044372">
    <property type="protein sequence ID" value="CAE4644101.1"/>
    <property type="molecule type" value="Transcribed_RNA"/>
</dbReference>
<feature type="transmembrane region" description="Helical" evidence="3">
    <location>
        <begin position="517"/>
        <end position="535"/>
    </location>
</feature>
<gene>
    <name evidence="5" type="ORF">DBRI00130_LOCUS34384</name>
</gene>
<dbReference type="InterPro" id="IPR030381">
    <property type="entry name" value="G_DYNAMIN_dom"/>
</dbReference>
<dbReference type="CDD" id="cd09913">
    <property type="entry name" value="EHD"/>
    <property type="match status" value="1"/>
</dbReference>
<keyword evidence="3" id="KW-0472">Membrane</keyword>
<keyword evidence="3" id="KW-1133">Transmembrane helix</keyword>
<evidence type="ECO:0000256" key="1">
    <source>
        <dbReference type="ARBA" id="ARBA00004481"/>
    </source>
</evidence>
<evidence type="ECO:0000313" key="5">
    <source>
        <dbReference type="EMBL" id="CAE4644101.1"/>
    </source>
</evidence>
<dbReference type="GO" id="GO:0006897">
    <property type="term" value="P:endocytosis"/>
    <property type="evidence" value="ECO:0007669"/>
    <property type="project" value="TreeGrafter"/>
</dbReference>
<proteinExistence type="predicted"/>